<sequence length="388" mass="43686">MLRILHVSTDYKAIGDNSGYGGVEKHVLALARLQREKGNEVHIVTTSQATDPLALPIFPEDLYKIAFNDPAYYMTKVDAVVAEITEIAKSYDIVHDHMGNFTTFAREVDVSSRVFLSCYAQPSHYAYRSLLQRCSISLSRFPREKKPLVVASSFAQRSALEAVLPADFVVHPAVGKCPDYSDRDGDIDVCIAGIRPDKCQVELARFAKKHHLPMLFAGPPLLYDQVSTSYYGEFIQCVDDHVDTRTATLEFLQEVVRRCAKRKEVIYIGEIFDQKALEAVFASARRVILLNSTNEVYSTVAMEALKRGIPCILGPYQSSWETSMGMATIVKDLSEVALAEAFSAKTLSRSLIRDFAELHFDAERWEAQWDILYRSQHAQNPLRSGRFL</sequence>
<gene>
    <name evidence="1" type="ORF">ACFOVS_03610</name>
</gene>
<dbReference type="SUPFAM" id="SSF53756">
    <property type="entry name" value="UDP-Glycosyltransferase/glycogen phosphorylase"/>
    <property type="match status" value="1"/>
</dbReference>
<dbReference type="Gene3D" id="3.40.50.2000">
    <property type="entry name" value="Glycogen Phosphorylase B"/>
    <property type="match status" value="2"/>
</dbReference>
<dbReference type="EMBL" id="JBHSBD010000013">
    <property type="protein sequence ID" value="MFC3967230.1"/>
    <property type="molecule type" value="Genomic_DNA"/>
</dbReference>
<dbReference type="GO" id="GO:0016757">
    <property type="term" value="F:glycosyltransferase activity"/>
    <property type="evidence" value="ECO:0007669"/>
    <property type="project" value="UniProtKB-KW"/>
</dbReference>
<comment type="caution">
    <text evidence="1">The sequence shown here is derived from an EMBL/GenBank/DDBJ whole genome shotgun (WGS) entry which is preliminary data.</text>
</comment>
<dbReference type="EC" id="2.4.-.-" evidence="1"/>
<keyword evidence="2" id="KW-1185">Reference proteome</keyword>
<name>A0ABV8E442_9HYPH</name>
<keyword evidence="1" id="KW-0808">Transferase</keyword>
<evidence type="ECO:0000313" key="1">
    <source>
        <dbReference type="EMBL" id="MFC3967230.1"/>
    </source>
</evidence>
<dbReference type="RefSeq" id="WP_247262613.1">
    <property type="nucleotide sequence ID" value="NZ_JALJQZ010000059.1"/>
</dbReference>
<accession>A0ABV8E442</accession>
<dbReference type="Proteomes" id="UP001595697">
    <property type="component" value="Unassembled WGS sequence"/>
</dbReference>
<reference evidence="2" key="1">
    <citation type="journal article" date="2019" name="Int. J. Syst. Evol. Microbiol.">
        <title>The Global Catalogue of Microorganisms (GCM) 10K type strain sequencing project: providing services to taxonomists for standard genome sequencing and annotation.</title>
        <authorList>
            <consortium name="The Broad Institute Genomics Platform"/>
            <consortium name="The Broad Institute Genome Sequencing Center for Infectious Disease"/>
            <person name="Wu L."/>
            <person name="Ma J."/>
        </authorList>
    </citation>
    <scope>NUCLEOTIDE SEQUENCE [LARGE SCALE GENOMIC DNA]</scope>
    <source>
        <strain evidence="2">TBRC 5781</strain>
    </source>
</reference>
<proteinExistence type="predicted"/>
<organism evidence="1 2">
    <name type="scientific">Rhizobium lemnae</name>
    <dbReference type="NCBI Taxonomy" id="1214924"/>
    <lineage>
        <taxon>Bacteria</taxon>
        <taxon>Pseudomonadati</taxon>
        <taxon>Pseudomonadota</taxon>
        <taxon>Alphaproteobacteria</taxon>
        <taxon>Hyphomicrobiales</taxon>
        <taxon>Rhizobiaceae</taxon>
        <taxon>Rhizobium/Agrobacterium group</taxon>
        <taxon>Rhizobium</taxon>
    </lineage>
</organism>
<evidence type="ECO:0000313" key="2">
    <source>
        <dbReference type="Proteomes" id="UP001595697"/>
    </source>
</evidence>
<protein>
    <submittedName>
        <fullName evidence="1">Glycosyltransferase</fullName>
        <ecNumber evidence="1">2.4.-.-</ecNumber>
    </submittedName>
</protein>
<keyword evidence="1" id="KW-0328">Glycosyltransferase</keyword>